<proteinExistence type="predicted"/>
<organism evidence="2 3">
    <name type="scientific">Paractinoplanes aksuensis</name>
    <dbReference type="NCBI Taxonomy" id="2939490"/>
    <lineage>
        <taxon>Bacteria</taxon>
        <taxon>Bacillati</taxon>
        <taxon>Actinomycetota</taxon>
        <taxon>Actinomycetes</taxon>
        <taxon>Micromonosporales</taxon>
        <taxon>Micromonosporaceae</taxon>
        <taxon>Paractinoplanes</taxon>
    </lineage>
</organism>
<protein>
    <submittedName>
        <fullName evidence="2">Uncharacterized protein</fullName>
    </submittedName>
</protein>
<feature type="transmembrane region" description="Helical" evidence="1">
    <location>
        <begin position="228"/>
        <end position="248"/>
    </location>
</feature>
<keyword evidence="1" id="KW-0812">Transmembrane</keyword>
<name>A0ABT1DF13_9ACTN</name>
<dbReference type="EMBL" id="JAMYJR010000002">
    <property type="protein sequence ID" value="MCO8269402.1"/>
    <property type="molecule type" value="Genomic_DNA"/>
</dbReference>
<feature type="transmembrane region" description="Helical" evidence="1">
    <location>
        <begin position="127"/>
        <end position="148"/>
    </location>
</feature>
<comment type="caution">
    <text evidence="2">The sequence shown here is derived from an EMBL/GenBank/DDBJ whole genome shotgun (WGS) entry which is preliminary data.</text>
</comment>
<accession>A0ABT1DF13</accession>
<dbReference type="RefSeq" id="WP_253235548.1">
    <property type="nucleotide sequence ID" value="NZ_JAMYJR010000002.1"/>
</dbReference>
<evidence type="ECO:0000256" key="1">
    <source>
        <dbReference type="SAM" id="Phobius"/>
    </source>
</evidence>
<sequence length="450" mass="46887">MRRIFGVELRRSNAPTLLALLIGAGIAGLALGGNLGLGTWHLFAYIHSSSMFLLLPLALAGGAVLGRREKRTRAAELFASTGRPTAHRLLPGLLALGVAVAVGHLLVYAGGAIWILASGTYTTAVTVLWPLTGVLVLAGGAWMGLAAGRAWSSPLVPPMVAVLGLLLQFGFAEIGPPGEPSYLENLSMLAQPPIYAWEAVTGRALLGYAVFGAGLIGAGFLLAAGRSWLPRVAAVVLLGVAGSIAAIVPGKTADTHYRVDAGAQKLVCTDGAPQVCVIAAHRQLLDEAAPQVREALTLLAKLPGGQTRAVEWRADEVYKPGESDWQSTGTTRPEPGTVNFDLGVTRGKIGPALTENVLLAAGTLWNGCEGGQDLVAAHAVAAWLLGKDELTGVDDGLSYFPDLQKQVPETVRGLRALPEKEQIRRVAAVRDASLACQEDLLPILTGKASS</sequence>
<feature type="transmembrane region" description="Helical" evidence="1">
    <location>
        <begin position="194"/>
        <end position="221"/>
    </location>
</feature>
<reference evidence="2 3" key="1">
    <citation type="submission" date="2022-06" db="EMBL/GenBank/DDBJ databases">
        <title>New Species of the Genus Actinoplanes, ActinopZanes ferrugineus.</title>
        <authorList>
            <person name="Ding P."/>
        </authorList>
    </citation>
    <scope>NUCLEOTIDE SEQUENCE [LARGE SCALE GENOMIC DNA]</scope>
    <source>
        <strain evidence="2 3">TRM88003</strain>
    </source>
</reference>
<evidence type="ECO:0000313" key="2">
    <source>
        <dbReference type="EMBL" id="MCO8269402.1"/>
    </source>
</evidence>
<gene>
    <name evidence="2" type="ORF">M1L60_02220</name>
</gene>
<dbReference type="Proteomes" id="UP001523369">
    <property type="component" value="Unassembled WGS sequence"/>
</dbReference>
<feature type="transmembrane region" description="Helical" evidence="1">
    <location>
        <begin position="93"/>
        <end position="115"/>
    </location>
</feature>
<evidence type="ECO:0000313" key="3">
    <source>
        <dbReference type="Proteomes" id="UP001523369"/>
    </source>
</evidence>
<feature type="transmembrane region" description="Helical" evidence="1">
    <location>
        <begin position="42"/>
        <end position="65"/>
    </location>
</feature>
<feature type="transmembrane region" description="Helical" evidence="1">
    <location>
        <begin position="155"/>
        <end position="174"/>
    </location>
</feature>
<keyword evidence="1" id="KW-0472">Membrane</keyword>
<keyword evidence="1" id="KW-1133">Transmembrane helix</keyword>
<keyword evidence="3" id="KW-1185">Reference proteome</keyword>